<dbReference type="InterPro" id="IPR036116">
    <property type="entry name" value="FN3_sf"/>
</dbReference>
<dbReference type="InterPro" id="IPR050964">
    <property type="entry name" value="Striated_Muscle_Regulatory"/>
</dbReference>
<dbReference type="EMBL" id="LAZR01066599">
    <property type="protein sequence ID" value="KKK53258.1"/>
    <property type="molecule type" value="Genomic_DNA"/>
</dbReference>
<dbReference type="InterPro" id="IPR003961">
    <property type="entry name" value="FN3_dom"/>
</dbReference>
<feature type="domain" description="Fibronectin type-III" evidence="2">
    <location>
        <begin position="33"/>
        <end position="132"/>
    </location>
</feature>
<dbReference type="Gene3D" id="2.60.40.10">
    <property type="entry name" value="Immunoglobulins"/>
    <property type="match status" value="2"/>
</dbReference>
<dbReference type="PROSITE" id="PS50853">
    <property type="entry name" value="FN3"/>
    <property type="match status" value="2"/>
</dbReference>
<accession>A0A0F8W9G3</accession>
<evidence type="ECO:0000313" key="3">
    <source>
        <dbReference type="EMBL" id="KKK53258.1"/>
    </source>
</evidence>
<dbReference type="AlphaFoldDB" id="A0A0F8W9G3"/>
<sequence length="267" mass="28338">MKKQYSLLLAGITILSIITFIEADAGPATVPDKPDDFKADDISPTKIELSWNPPDDDGGSPIIGYKIEYWVVEEGGTFKSLVTDTGNVNTYSHTGLQTGNTYIYQIFSINVEGFSDDPSQAVAKVTSSSAPPEDIPPNPITDLTATDISQTIILVSWDKPAANNGPAVTGYKIERKTTGSFTTLVADTGDALTTYTNSGLTTGTTYTYKVYAINSVGLSNSTGEASATPTSSTIPPLSVSSDLPLYSSGATVIITGFIRDLSPYYEQ</sequence>
<dbReference type="CDD" id="cd00063">
    <property type="entry name" value="FN3"/>
    <property type="match status" value="2"/>
</dbReference>
<name>A0A0F8W9G3_9ZZZZ</name>
<feature type="domain" description="Fibronectin type-III" evidence="2">
    <location>
        <begin position="139"/>
        <end position="236"/>
    </location>
</feature>
<dbReference type="SMART" id="SM00060">
    <property type="entry name" value="FN3"/>
    <property type="match status" value="2"/>
</dbReference>
<evidence type="ECO:0000256" key="1">
    <source>
        <dbReference type="ARBA" id="ARBA00022737"/>
    </source>
</evidence>
<dbReference type="PANTHER" id="PTHR13817:SF73">
    <property type="entry name" value="FIBRONECTIN TYPE-III DOMAIN-CONTAINING PROTEIN"/>
    <property type="match status" value="1"/>
</dbReference>
<dbReference type="PRINTS" id="PR00014">
    <property type="entry name" value="FNTYPEIII"/>
</dbReference>
<dbReference type="SUPFAM" id="SSF49265">
    <property type="entry name" value="Fibronectin type III"/>
    <property type="match status" value="1"/>
</dbReference>
<dbReference type="Pfam" id="PF00041">
    <property type="entry name" value="fn3"/>
    <property type="match status" value="2"/>
</dbReference>
<feature type="non-terminal residue" evidence="3">
    <location>
        <position position="267"/>
    </location>
</feature>
<evidence type="ECO:0000259" key="2">
    <source>
        <dbReference type="PROSITE" id="PS50853"/>
    </source>
</evidence>
<dbReference type="InterPro" id="IPR013783">
    <property type="entry name" value="Ig-like_fold"/>
</dbReference>
<reference evidence="3" key="1">
    <citation type="journal article" date="2015" name="Nature">
        <title>Complex archaea that bridge the gap between prokaryotes and eukaryotes.</title>
        <authorList>
            <person name="Spang A."/>
            <person name="Saw J.H."/>
            <person name="Jorgensen S.L."/>
            <person name="Zaremba-Niedzwiedzka K."/>
            <person name="Martijn J."/>
            <person name="Lind A.E."/>
            <person name="van Eijk R."/>
            <person name="Schleper C."/>
            <person name="Guy L."/>
            <person name="Ettema T.J."/>
        </authorList>
    </citation>
    <scope>NUCLEOTIDE SEQUENCE</scope>
</reference>
<protein>
    <recommendedName>
        <fullName evidence="2">Fibronectin type-III domain-containing protein</fullName>
    </recommendedName>
</protein>
<comment type="caution">
    <text evidence="3">The sequence shown here is derived from an EMBL/GenBank/DDBJ whole genome shotgun (WGS) entry which is preliminary data.</text>
</comment>
<organism evidence="3">
    <name type="scientific">marine sediment metagenome</name>
    <dbReference type="NCBI Taxonomy" id="412755"/>
    <lineage>
        <taxon>unclassified sequences</taxon>
        <taxon>metagenomes</taxon>
        <taxon>ecological metagenomes</taxon>
    </lineage>
</organism>
<proteinExistence type="predicted"/>
<dbReference type="PANTHER" id="PTHR13817">
    <property type="entry name" value="TITIN"/>
    <property type="match status" value="1"/>
</dbReference>
<keyword evidence="1" id="KW-0677">Repeat</keyword>
<gene>
    <name evidence="3" type="ORF">LCGC14_3096600</name>
</gene>